<sequence length="664" mass="70306">SLEYIRDSLEKTLLSNLEQDVELAEQEHGEEAGRQPFHGLPIVLVLLCRENGDEAELGPLRDEGNCRARALQCPFIAVNYVADGFDRASVLLSVSQLIEGIRRRAGLMQLAGGPGRGLGEPRTAPPDVKVLLCMLCGDPYDAERLLAPLLSHQCCLVSNIPNTVTLEAYVGPVGPRGKGTIVVQVQATSYHRVPPQIPDGHINGVILAYALERPNSLAALTSFSKNVSHVPIQIVALSGLPPTSADDAAAREALLAEGGDIADALQAHFLCAASSDSPLSSKFHSTQLESTVFLFVLEPSQRWRKRTKPSALGRRRTASGAQPNQLCPVELSCSIAATAYSPFFKDVYQFKTGTERAFSPVCDGSCQEELSEYTEEEENVEGHDGHTHGAPHGGHHGADPSEMATLPLRGYVVPPPPMRHESYNQIPAVGNEESSEGLYEQLPGESELSPGDEEAPGMYAPLYANGRDPDELKRLHHPHLVQTPAAGGVAGVPASHNTDNGGPGHSNSMERRPRPSAGEAPSYPPPLPPARNLMSTFASSRGAAGSTENAYLISQQPPSSVGGQFARAAPAPPGGNNANSAVRNFLLKKSSSLRAAPPPVVVPSRHSLDAGKGLSEESPEDDTVSSGLSAYGGYPPPDPAPPDLLPPAAGFRKGLCVNSTTDDP</sequence>
<dbReference type="GO" id="GO:0050770">
    <property type="term" value="P:regulation of axonogenesis"/>
    <property type="evidence" value="ECO:0007669"/>
    <property type="project" value="TreeGrafter"/>
</dbReference>
<dbReference type="PROSITE" id="PS51852">
    <property type="entry name" value="PG1"/>
    <property type="match status" value="1"/>
</dbReference>
<name>A0A1V9XDY9_9ACAR</name>
<dbReference type="GO" id="GO:0008361">
    <property type="term" value="P:regulation of cell size"/>
    <property type="evidence" value="ECO:0007669"/>
    <property type="project" value="TreeGrafter"/>
</dbReference>
<reference evidence="4 5" key="1">
    <citation type="journal article" date="2017" name="Gigascience">
        <title>Draft genome of the honey bee ectoparasitic mite, Tropilaelaps mercedesae, is shaped by the parasitic life history.</title>
        <authorList>
            <person name="Dong X."/>
            <person name="Armstrong S.D."/>
            <person name="Xia D."/>
            <person name="Makepeace B.L."/>
            <person name="Darby A.C."/>
            <person name="Kadowaki T."/>
        </authorList>
    </citation>
    <scope>NUCLEOTIDE SEQUENCE [LARGE SCALE GENOMIC DNA]</scope>
    <source>
        <strain evidence="4">Wuxi-XJTLU</strain>
    </source>
</reference>
<protein>
    <submittedName>
        <fullName evidence="4">Rho GTPase-activating protein 190-like</fullName>
    </submittedName>
</protein>
<dbReference type="PROSITE" id="PS51853">
    <property type="entry name" value="PG2"/>
    <property type="match status" value="1"/>
</dbReference>
<feature type="compositionally biased region" description="Pro residues" evidence="1">
    <location>
        <begin position="634"/>
        <end position="645"/>
    </location>
</feature>
<dbReference type="InterPro" id="IPR039007">
    <property type="entry name" value="pG1"/>
</dbReference>
<dbReference type="InterPro" id="IPR051978">
    <property type="entry name" value="Rho-GAP_domain"/>
</dbReference>
<evidence type="ECO:0000313" key="4">
    <source>
        <dbReference type="EMBL" id="OQR71552.1"/>
    </source>
</evidence>
<dbReference type="PANTHER" id="PTHR46005">
    <property type="entry name" value="RHO GTPASE-ACTIVATING PROTEIN 190"/>
    <property type="match status" value="1"/>
</dbReference>
<dbReference type="GO" id="GO:0005829">
    <property type="term" value="C:cytosol"/>
    <property type="evidence" value="ECO:0007669"/>
    <property type="project" value="TreeGrafter"/>
</dbReference>
<feature type="region of interest" description="Disordered" evidence="1">
    <location>
        <begin position="369"/>
        <end position="471"/>
    </location>
</feature>
<evidence type="ECO:0000313" key="5">
    <source>
        <dbReference type="Proteomes" id="UP000192247"/>
    </source>
</evidence>
<dbReference type="InterPro" id="IPR045786">
    <property type="entry name" value="RhoGAP_pG1_pG2"/>
</dbReference>
<feature type="compositionally biased region" description="Acidic residues" evidence="1">
    <location>
        <begin position="369"/>
        <end position="379"/>
    </location>
</feature>
<dbReference type="InParanoid" id="A0A1V9XDY9"/>
<proteinExistence type="predicted"/>
<organism evidence="4 5">
    <name type="scientific">Tropilaelaps mercedesae</name>
    <dbReference type="NCBI Taxonomy" id="418985"/>
    <lineage>
        <taxon>Eukaryota</taxon>
        <taxon>Metazoa</taxon>
        <taxon>Ecdysozoa</taxon>
        <taxon>Arthropoda</taxon>
        <taxon>Chelicerata</taxon>
        <taxon>Arachnida</taxon>
        <taxon>Acari</taxon>
        <taxon>Parasitiformes</taxon>
        <taxon>Mesostigmata</taxon>
        <taxon>Gamasina</taxon>
        <taxon>Dermanyssoidea</taxon>
        <taxon>Laelapidae</taxon>
        <taxon>Tropilaelaps</taxon>
    </lineage>
</organism>
<feature type="compositionally biased region" description="Low complexity" evidence="1">
    <location>
        <begin position="484"/>
        <end position="494"/>
    </location>
</feature>
<feature type="region of interest" description="Disordered" evidence="1">
    <location>
        <begin position="484"/>
        <end position="534"/>
    </location>
</feature>
<feature type="domain" description="PG2 pseudoGTPase" evidence="3">
    <location>
        <begin position="129"/>
        <end position="302"/>
    </location>
</feature>
<feature type="non-terminal residue" evidence="4">
    <location>
        <position position="1"/>
    </location>
</feature>
<feature type="domain" description="PG1 pseudoGTPase" evidence="2">
    <location>
        <begin position="1"/>
        <end position="112"/>
    </location>
</feature>
<dbReference type="EMBL" id="MNPL01014253">
    <property type="protein sequence ID" value="OQR71552.1"/>
    <property type="molecule type" value="Genomic_DNA"/>
</dbReference>
<accession>A0A1V9XDY9</accession>
<dbReference type="Pfam" id="PF19518">
    <property type="entry name" value="RhoGAP_pG1_pG2"/>
    <property type="match status" value="1"/>
</dbReference>
<comment type="caution">
    <text evidence="4">The sequence shown here is derived from an EMBL/GenBank/DDBJ whole genome shotgun (WGS) entry which is preliminary data.</text>
</comment>
<dbReference type="GO" id="GO:0005096">
    <property type="term" value="F:GTPase activator activity"/>
    <property type="evidence" value="ECO:0007669"/>
    <property type="project" value="TreeGrafter"/>
</dbReference>
<evidence type="ECO:0000259" key="2">
    <source>
        <dbReference type="PROSITE" id="PS51852"/>
    </source>
</evidence>
<feature type="region of interest" description="Disordered" evidence="1">
    <location>
        <begin position="554"/>
        <end position="579"/>
    </location>
</feature>
<feature type="region of interest" description="Disordered" evidence="1">
    <location>
        <begin position="595"/>
        <end position="664"/>
    </location>
</feature>
<dbReference type="PANTHER" id="PTHR46005:SF4">
    <property type="entry name" value="RHO GTPASE-ACTIVATING PROTEIN 190"/>
    <property type="match status" value="1"/>
</dbReference>
<keyword evidence="5" id="KW-1185">Reference proteome</keyword>
<dbReference type="OrthoDB" id="9994905at2759"/>
<gene>
    <name evidence="4" type="ORF">BIW11_10921</name>
</gene>
<dbReference type="STRING" id="418985.A0A1V9XDY9"/>
<dbReference type="GO" id="GO:0007266">
    <property type="term" value="P:Rho protein signal transduction"/>
    <property type="evidence" value="ECO:0007669"/>
    <property type="project" value="TreeGrafter"/>
</dbReference>
<dbReference type="InterPro" id="IPR039006">
    <property type="entry name" value="RhoGAP_pG2"/>
</dbReference>
<evidence type="ECO:0000256" key="1">
    <source>
        <dbReference type="SAM" id="MobiDB-lite"/>
    </source>
</evidence>
<dbReference type="AlphaFoldDB" id="A0A1V9XDY9"/>
<dbReference type="Proteomes" id="UP000192247">
    <property type="component" value="Unassembled WGS sequence"/>
</dbReference>
<evidence type="ECO:0000259" key="3">
    <source>
        <dbReference type="PROSITE" id="PS51853"/>
    </source>
</evidence>